<organism evidence="3 5">
    <name type="scientific">Venturia inaequalis</name>
    <name type="common">Apple scab fungus</name>
    <dbReference type="NCBI Taxonomy" id="5025"/>
    <lineage>
        <taxon>Eukaryota</taxon>
        <taxon>Fungi</taxon>
        <taxon>Dikarya</taxon>
        <taxon>Ascomycota</taxon>
        <taxon>Pezizomycotina</taxon>
        <taxon>Dothideomycetes</taxon>
        <taxon>Pleosporomycetidae</taxon>
        <taxon>Venturiales</taxon>
        <taxon>Venturiaceae</taxon>
        <taxon>Venturia</taxon>
    </lineage>
</organism>
<dbReference type="Proteomes" id="UP000490939">
    <property type="component" value="Unassembled WGS sequence"/>
</dbReference>
<feature type="signal peptide" evidence="1">
    <location>
        <begin position="1"/>
        <end position="20"/>
    </location>
</feature>
<dbReference type="PANTHER" id="PTHR38123">
    <property type="entry name" value="CELL WALL SERINE-THREONINE-RICH GALACTOMANNOPROTEIN MP1 (AFU_ORTHOLOGUE AFUA_4G03240)"/>
    <property type="match status" value="1"/>
</dbReference>
<keyword evidence="7" id="KW-1185">Reference proteome</keyword>
<evidence type="ECO:0000313" key="7">
    <source>
        <dbReference type="Proteomes" id="UP000490939"/>
    </source>
</evidence>
<dbReference type="Proteomes" id="UP000433883">
    <property type="component" value="Unassembled WGS sequence"/>
</dbReference>
<dbReference type="EMBL" id="WNWS01000774">
    <property type="protein sequence ID" value="KAE9963823.1"/>
    <property type="molecule type" value="Genomic_DNA"/>
</dbReference>
<evidence type="ECO:0000313" key="5">
    <source>
        <dbReference type="Proteomes" id="UP000433883"/>
    </source>
</evidence>
<dbReference type="AlphaFoldDB" id="A0A8H3UBE9"/>
<evidence type="ECO:0000313" key="4">
    <source>
        <dbReference type="EMBL" id="KAE9971880.1"/>
    </source>
</evidence>
<comment type="caution">
    <text evidence="3">The sequence shown here is derived from an EMBL/GenBank/DDBJ whole genome shotgun (WGS) entry which is preliminary data.</text>
</comment>
<dbReference type="Proteomes" id="UP000447873">
    <property type="component" value="Unassembled WGS sequence"/>
</dbReference>
<evidence type="ECO:0000313" key="3">
    <source>
        <dbReference type="EMBL" id="KAE9966568.1"/>
    </source>
</evidence>
<dbReference type="Gene3D" id="1.20.1280.140">
    <property type="match status" value="1"/>
</dbReference>
<dbReference type="PANTHER" id="PTHR38123:SF6">
    <property type="entry name" value="CELL WALL SERINE-THREONINE-RICH GALACTOMANNOPROTEIN MP1 (AFU_ORTHOLOGUE AFUA_4G03240)"/>
    <property type="match status" value="1"/>
</dbReference>
<evidence type="ECO:0000256" key="1">
    <source>
        <dbReference type="SAM" id="SignalP"/>
    </source>
</evidence>
<dbReference type="EMBL" id="WNWQ01000522">
    <property type="protein sequence ID" value="KAE9966568.1"/>
    <property type="molecule type" value="Genomic_DNA"/>
</dbReference>
<evidence type="ECO:0000313" key="6">
    <source>
        <dbReference type="Proteomes" id="UP000447873"/>
    </source>
</evidence>
<feature type="chain" id="PRO_5044690549" evidence="1">
    <location>
        <begin position="21"/>
        <end position="203"/>
    </location>
</feature>
<dbReference type="EMBL" id="WNWR01000658">
    <property type="protein sequence ID" value="KAE9971880.1"/>
    <property type="molecule type" value="Genomic_DNA"/>
</dbReference>
<protein>
    <submittedName>
        <fullName evidence="3">Uncharacterized protein</fullName>
    </submittedName>
</protein>
<proteinExistence type="predicted"/>
<accession>A0A8H3UBE9</accession>
<reference evidence="3 5" key="1">
    <citation type="submission" date="2019-11" db="EMBL/GenBank/DDBJ databases">
        <title>Venturia inaequalis Genome Resource.</title>
        <authorList>
            <person name="Lichtner F.J."/>
        </authorList>
    </citation>
    <scope>NUCLEOTIDE SEQUENCE [LARGE SCALE GENOMIC DNA]</scope>
    <source>
        <strain evidence="2 6">120213</strain>
        <strain evidence="3">Bline_iso_100314</strain>
        <strain evidence="4 7">DMI_063113</strain>
    </source>
</reference>
<gene>
    <name evidence="3" type="ORF">BLS_006929</name>
    <name evidence="4" type="ORF">EG327_009694</name>
    <name evidence="2" type="ORF">EG328_011023</name>
</gene>
<evidence type="ECO:0000313" key="2">
    <source>
        <dbReference type="EMBL" id="KAE9963823.1"/>
    </source>
</evidence>
<name>A0A8H3UBE9_VENIN</name>
<keyword evidence="1" id="KW-0732">Signal</keyword>
<sequence length="203" mass="21700">MLFTPVTTVLLLTLFNGALALPISTTTSATVASINAFDLSASRGITALKELAAEQSTIFGAPPSQWNAVARRISEKTDNAIATTRFSASQMRAAHSLGSVDALALWQPVQALTNAADETMKNFSKMKSIVFQMNNGPSAVLGLLQGMKESSREFTVAMSSKMPLGFNYVGEHYGNSVDAMVGKTIKEYQSAPSGSVWRGNGWR</sequence>
<dbReference type="GO" id="GO:0005576">
    <property type="term" value="C:extracellular region"/>
    <property type="evidence" value="ECO:0007669"/>
    <property type="project" value="TreeGrafter"/>
</dbReference>